<dbReference type="Pfam" id="PF02518">
    <property type="entry name" value="HATPase_c"/>
    <property type="match status" value="1"/>
</dbReference>
<dbReference type="FunFam" id="1.10.287.130:FF:000001">
    <property type="entry name" value="Two-component sensor histidine kinase"/>
    <property type="match status" value="1"/>
</dbReference>
<dbReference type="Proteomes" id="UP001211522">
    <property type="component" value="Unassembled WGS sequence"/>
</dbReference>
<dbReference type="InterPro" id="IPR003594">
    <property type="entry name" value="HATPase_dom"/>
</dbReference>
<keyword evidence="7 8" id="KW-0472">Membrane</keyword>
<dbReference type="RefSeq" id="WP_272060522.1">
    <property type="nucleotide sequence ID" value="NZ_JAQMPX010000044.1"/>
</dbReference>
<name>A0AAW6F3Z5_PARDI</name>
<accession>A0AAW6F3Z5</accession>
<dbReference type="InterPro" id="IPR050736">
    <property type="entry name" value="Sensor_HK_Regulatory"/>
</dbReference>
<dbReference type="SMART" id="SM00388">
    <property type="entry name" value="HisKA"/>
    <property type="match status" value="1"/>
</dbReference>
<dbReference type="InterPro" id="IPR004358">
    <property type="entry name" value="Sig_transdc_His_kin-like_C"/>
</dbReference>
<evidence type="ECO:0000256" key="8">
    <source>
        <dbReference type="SAM" id="Phobius"/>
    </source>
</evidence>
<evidence type="ECO:0000313" key="11">
    <source>
        <dbReference type="Proteomes" id="UP001211522"/>
    </source>
</evidence>
<keyword evidence="3" id="KW-0597">Phosphoprotein</keyword>
<dbReference type="CDD" id="cd00082">
    <property type="entry name" value="HisKA"/>
    <property type="match status" value="1"/>
</dbReference>
<keyword evidence="6" id="KW-0902">Two-component regulatory system</keyword>
<dbReference type="PROSITE" id="PS50109">
    <property type="entry name" value="HIS_KIN"/>
    <property type="match status" value="1"/>
</dbReference>
<dbReference type="PANTHER" id="PTHR43711:SF31">
    <property type="entry name" value="HISTIDINE KINASE"/>
    <property type="match status" value="1"/>
</dbReference>
<evidence type="ECO:0000256" key="3">
    <source>
        <dbReference type="ARBA" id="ARBA00022553"/>
    </source>
</evidence>
<dbReference type="SUPFAM" id="SSF55874">
    <property type="entry name" value="ATPase domain of HSP90 chaperone/DNA topoisomerase II/histidine kinase"/>
    <property type="match status" value="1"/>
</dbReference>
<comment type="caution">
    <text evidence="10">The sequence shown here is derived from an EMBL/GenBank/DDBJ whole genome shotgun (WGS) entry which is preliminary data.</text>
</comment>
<sequence>MRNIILFIFIILTVHLNMSARGSGEKPSIVVLHSINFEESWTKQTYLDIENKFGKEGFTVKAIPLQIPGIRTMEGFQEKRKMILERVPVPPTLVVCIGDPSWLITRPLFDKEWKDVPSIICYARDNMYPKEEYLIDLDTNALETLTPITDVVKGYNATFIKYSVYIKQTIELIKKLQPGLTKLAFIFDHRYISQQTKADVEAVLRKDFPGIQFEPLSTTSISTENLLDRLAPFDNKTGVLYYSWYRTQKDNENRYLVDNVQKMINSFSVPPVFTLQDVQTKNGNFAGGYYVSPEDYAQVTANTIEMILSGKDCKEISTLTSETPKTYLNYQHLLLHQIDPGLYPPNATYFQEPPGFFQKYKVHIISLLVILVLLITIGILRVHLFIQKQKGKDKELRIARQAQDLNQKYQLVLKASNMMTWTWDVRAEIIECNNVYLTQRSARDKGVNGIFKMSPDEFYSGVYPDDLDRLRDKMEALASGEGQPVDEEIRYLDDTGENYIWIEIYAITGKTDPVGKPIYLIGGTALIHQRKLMEQELRDKAKVEESNRLKSAFLANMSHEIRTPLNAIVGFSNLLAQTNPSEETKEFCEIIETNNELLLQLVNDILDLSKIEAGQMDFIYSEFNVSTLFRSLYQTFQSRVKGGVTLYCEIPEQDCVIYSEKNRLTQVITNFLTNACKFTFQGSIRMGYKEREDGLYFYVKDTGKGIERKNLPHVFERFAKFDSFIQGTGLGLSICQTILENLHGKIGVESEEGKGSTFWFTIPCAVSRP</sequence>
<feature type="domain" description="Histidine kinase" evidence="9">
    <location>
        <begin position="556"/>
        <end position="766"/>
    </location>
</feature>
<dbReference type="AlphaFoldDB" id="A0AAW6F3Z5"/>
<dbReference type="InterPro" id="IPR005467">
    <property type="entry name" value="His_kinase_dom"/>
</dbReference>
<dbReference type="Gene3D" id="3.30.450.20">
    <property type="entry name" value="PAS domain"/>
    <property type="match status" value="1"/>
</dbReference>
<organism evidence="10 11">
    <name type="scientific">Parabacteroides distasonis</name>
    <dbReference type="NCBI Taxonomy" id="823"/>
    <lineage>
        <taxon>Bacteria</taxon>
        <taxon>Pseudomonadati</taxon>
        <taxon>Bacteroidota</taxon>
        <taxon>Bacteroidia</taxon>
        <taxon>Bacteroidales</taxon>
        <taxon>Tannerellaceae</taxon>
        <taxon>Parabacteroides</taxon>
    </lineage>
</organism>
<feature type="transmembrane region" description="Helical" evidence="8">
    <location>
        <begin position="364"/>
        <end position="386"/>
    </location>
</feature>
<dbReference type="InterPro" id="IPR035965">
    <property type="entry name" value="PAS-like_dom_sf"/>
</dbReference>
<dbReference type="Pfam" id="PF00512">
    <property type="entry name" value="HisKA"/>
    <property type="match status" value="1"/>
</dbReference>
<comment type="catalytic activity">
    <reaction evidence="1">
        <text>ATP + protein L-histidine = ADP + protein N-phospho-L-histidine.</text>
        <dbReference type="EC" id="2.7.13.3"/>
    </reaction>
</comment>
<keyword evidence="8" id="KW-0812">Transmembrane</keyword>
<dbReference type="EMBL" id="JAQMPX010000044">
    <property type="protein sequence ID" value="MDB9138195.1"/>
    <property type="molecule type" value="Genomic_DNA"/>
</dbReference>
<evidence type="ECO:0000256" key="1">
    <source>
        <dbReference type="ARBA" id="ARBA00000085"/>
    </source>
</evidence>
<dbReference type="PANTHER" id="PTHR43711">
    <property type="entry name" value="TWO-COMPONENT HISTIDINE KINASE"/>
    <property type="match status" value="1"/>
</dbReference>
<dbReference type="SUPFAM" id="SSF47384">
    <property type="entry name" value="Homodimeric domain of signal transducing histidine kinase"/>
    <property type="match status" value="1"/>
</dbReference>
<dbReference type="PRINTS" id="PR00344">
    <property type="entry name" value="BCTRLSENSOR"/>
</dbReference>
<reference evidence="10" key="1">
    <citation type="submission" date="2023-01" db="EMBL/GenBank/DDBJ databases">
        <title>Human gut microbiome strain richness.</title>
        <authorList>
            <person name="Chen-Liaw A."/>
        </authorList>
    </citation>
    <scope>NUCLEOTIDE SEQUENCE</scope>
    <source>
        <strain evidence="10">D35st1_E5_D35t1_190705</strain>
    </source>
</reference>
<dbReference type="InterPro" id="IPR036890">
    <property type="entry name" value="HATPase_C_sf"/>
</dbReference>
<gene>
    <name evidence="10" type="ORF">PN612_06665</name>
</gene>
<proteinExistence type="predicted"/>
<dbReference type="Gene3D" id="3.40.50.2300">
    <property type="match status" value="2"/>
</dbReference>
<evidence type="ECO:0000256" key="4">
    <source>
        <dbReference type="ARBA" id="ARBA00022679"/>
    </source>
</evidence>
<dbReference type="InterPro" id="IPR036097">
    <property type="entry name" value="HisK_dim/P_sf"/>
</dbReference>
<keyword evidence="5 10" id="KW-0418">Kinase</keyword>
<protein>
    <recommendedName>
        <fullName evidence="2">histidine kinase</fullName>
        <ecNumber evidence="2">2.7.13.3</ecNumber>
    </recommendedName>
</protein>
<evidence type="ECO:0000313" key="10">
    <source>
        <dbReference type="EMBL" id="MDB9138195.1"/>
    </source>
</evidence>
<dbReference type="GO" id="GO:0000155">
    <property type="term" value="F:phosphorelay sensor kinase activity"/>
    <property type="evidence" value="ECO:0007669"/>
    <property type="project" value="InterPro"/>
</dbReference>
<evidence type="ECO:0000256" key="2">
    <source>
        <dbReference type="ARBA" id="ARBA00012438"/>
    </source>
</evidence>
<evidence type="ECO:0000256" key="6">
    <source>
        <dbReference type="ARBA" id="ARBA00023012"/>
    </source>
</evidence>
<keyword evidence="8" id="KW-1133">Transmembrane helix</keyword>
<dbReference type="FunFam" id="3.30.565.10:FF:000006">
    <property type="entry name" value="Sensor histidine kinase WalK"/>
    <property type="match status" value="1"/>
</dbReference>
<dbReference type="InterPro" id="IPR003661">
    <property type="entry name" value="HisK_dim/P_dom"/>
</dbReference>
<dbReference type="EC" id="2.7.13.3" evidence="2"/>
<evidence type="ECO:0000256" key="7">
    <source>
        <dbReference type="ARBA" id="ARBA00023136"/>
    </source>
</evidence>
<dbReference type="SUPFAM" id="SSF55785">
    <property type="entry name" value="PYP-like sensor domain (PAS domain)"/>
    <property type="match status" value="1"/>
</dbReference>
<dbReference type="SMART" id="SM00387">
    <property type="entry name" value="HATPase_c"/>
    <property type="match status" value="1"/>
</dbReference>
<dbReference type="Gene3D" id="3.30.565.10">
    <property type="entry name" value="Histidine kinase-like ATPase, C-terminal domain"/>
    <property type="match status" value="1"/>
</dbReference>
<keyword evidence="4" id="KW-0808">Transferase</keyword>
<evidence type="ECO:0000259" key="9">
    <source>
        <dbReference type="PROSITE" id="PS50109"/>
    </source>
</evidence>
<evidence type="ECO:0000256" key="5">
    <source>
        <dbReference type="ARBA" id="ARBA00022777"/>
    </source>
</evidence>
<dbReference type="Gene3D" id="1.10.287.130">
    <property type="match status" value="1"/>
</dbReference>